<evidence type="ECO:0000313" key="2">
    <source>
        <dbReference type="EMBL" id="WRQ88049.1"/>
    </source>
</evidence>
<evidence type="ECO:0000313" key="3">
    <source>
        <dbReference type="Proteomes" id="UP000738431"/>
    </source>
</evidence>
<dbReference type="Proteomes" id="UP000738431">
    <property type="component" value="Chromosome"/>
</dbReference>
<name>A0ABZ1C8M2_9BACT</name>
<evidence type="ECO:0000256" key="1">
    <source>
        <dbReference type="SAM" id="MobiDB-lite"/>
    </source>
</evidence>
<dbReference type="EMBL" id="CP139781">
    <property type="protein sequence ID" value="WRQ88049.1"/>
    <property type="molecule type" value="Genomic_DNA"/>
</dbReference>
<reference evidence="2 3" key="1">
    <citation type="submission" date="2023-12" db="EMBL/GenBank/DDBJ databases">
        <title>Description of an unclassified Opitutus bacterium of Verrucomicrobiota.</title>
        <authorList>
            <person name="Zhang D.-F."/>
        </authorList>
    </citation>
    <scope>NUCLEOTIDE SEQUENCE [LARGE SCALE GENOMIC DNA]</scope>
    <source>
        <strain evidence="2 3">WL0086</strain>
    </source>
</reference>
<proteinExistence type="predicted"/>
<keyword evidence="3" id="KW-1185">Reference proteome</keyword>
<gene>
    <name evidence="2" type="ORF">K1X11_001430</name>
</gene>
<protein>
    <submittedName>
        <fullName evidence="2">Uncharacterized protein</fullName>
    </submittedName>
</protein>
<dbReference type="RefSeq" id="WP_225919204.1">
    <property type="nucleotide sequence ID" value="NZ_CP139781.1"/>
</dbReference>
<sequence length="177" mass="19496">MATACAVTGEAFIEDERVMSHLVRSAENGEVQRYDVKETVANEFTPEGRVACRWVHPFKPKVAGENPERELKLTAENLFMTMADPGNELGAEDGRLVQFLALMLERKRVIRPKGRNEDGTKDVYEMRGTKARYEVPIGDLDPAFFIAVQEQLSVLVGGPDDEGSTDEAPKAAGAPES</sequence>
<feature type="region of interest" description="Disordered" evidence="1">
    <location>
        <begin position="156"/>
        <end position="177"/>
    </location>
</feature>
<organism evidence="2 3">
    <name type="scientific">Actomonas aquatica</name>
    <dbReference type="NCBI Taxonomy" id="2866162"/>
    <lineage>
        <taxon>Bacteria</taxon>
        <taxon>Pseudomonadati</taxon>
        <taxon>Verrucomicrobiota</taxon>
        <taxon>Opitutia</taxon>
        <taxon>Opitutales</taxon>
        <taxon>Opitutaceae</taxon>
        <taxon>Actomonas</taxon>
    </lineage>
</organism>
<accession>A0ABZ1C8M2</accession>